<keyword evidence="2" id="KW-0813">Transport</keyword>
<dbReference type="SMART" id="SM00893">
    <property type="entry name" value="ETF"/>
    <property type="match status" value="1"/>
</dbReference>
<name>A0A381SVK1_9ZZZZ</name>
<dbReference type="PIRSF" id="PIRSF000090">
    <property type="entry name" value="Beta-ETF"/>
    <property type="match status" value="1"/>
</dbReference>
<dbReference type="GO" id="GO:0009055">
    <property type="term" value="F:electron transfer activity"/>
    <property type="evidence" value="ECO:0007669"/>
    <property type="project" value="InterPro"/>
</dbReference>
<organism evidence="5">
    <name type="scientific">marine metagenome</name>
    <dbReference type="NCBI Taxonomy" id="408172"/>
    <lineage>
        <taxon>unclassified sequences</taxon>
        <taxon>metagenomes</taxon>
        <taxon>ecological metagenomes</taxon>
    </lineage>
</organism>
<dbReference type="PANTHER" id="PTHR21294">
    <property type="entry name" value="ELECTRON TRANSFER FLAVOPROTEIN BETA-SUBUNIT"/>
    <property type="match status" value="1"/>
</dbReference>
<dbReference type="FunFam" id="3.40.50.620:FF:000011">
    <property type="entry name" value="Electron transfer flavoprotein subunit beta"/>
    <property type="match status" value="1"/>
</dbReference>
<dbReference type="PANTHER" id="PTHR21294:SF8">
    <property type="entry name" value="ELECTRON TRANSFER FLAVOPROTEIN SUBUNIT BETA"/>
    <property type="match status" value="1"/>
</dbReference>
<evidence type="ECO:0000259" key="4">
    <source>
        <dbReference type="SMART" id="SM00893"/>
    </source>
</evidence>
<keyword evidence="3" id="KW-0249">Electron transport</keyword>
<dbReference type="AlphaFoldDB" id="A0A381SVK1"/>
<proteinExistence type="inferred from homology"/>
<feature type="domain" description="Electron transfer flavoprotein alpha/beta-subunit N-terminal" evidence="4">
    <location>
        <begin position="24"/>
        <end position="212"/>
    </location>
</feature>
<evidence type="ECO:0000256" key="3">
    <source>
        <dbReference type="ARBA" id="ARBA00022982"/>
    </source>
</evidence>
<dbReference type="CDD" id="cd01714">
    <property type="entry name" value="ETF_beta"/>
    <property type="match status" value="1"/>
</dbReference>
<reference evidence="5" key="1">
    <citation type="submission" date="2018-05" db="EMBL/GenBank/DDBJ databases">
        <authorList>
            <person name="Lanie J.A."/>
            <person name="Ng W.-L."/>
            <person name="Kazmierczak K.M."/>
            <person name="Andrzejewski T.M."/>
            <person name="Davidsen T.M."/>
            <person name="Wayne K.J."/>
            <person name="Tettelin H."/>
            <person name="Glass J.I."/>
            <person name="Rusch D."/>
            <person name="Podicherti R."/>
            <person name="Tsui H.-C.T."/>
            <person name="Winkler M.E."/>
        </authorList>
    </citation>
    <scope>NUCLEOTIDE SEQUENCE</scope>
</reference>
<comment type="similarity">
    <text evidence="1">Belongs to the ETF beta-subunit/FixA family.</text>
</comment>
<dbReference type="SUPFAM" id="SSF52402">
    <property type="entry name" value="Adenine nucleotide alpha hydrolases-like"/>
    <property type="match status" value="1"/>
</dbReference>
<dbReference type="Pfam" id="PF01012">
    <property type="entry name" value="ETF"/>
    <property type="match status" value="1"/>
</dbReference>
<dbReference type="Gene3D" id="3.40.50.620">
    <property type="entry name" value="HUPs"/>
    <property type="match status" value="1"/>
</dbReference>
<dbReference type="InterPro" id="IPR033948">
    <property type="entry name" value="ETF_beta_N"/>
</dbReference>
<sequence length="250" mass="27580">MEKILVCLKRVVDYNVKIRIKPDETDVVTEGVKMSINPFDEIALEEALRIKESGQADEVIIVSVGSEDCQQQLRTGLAMGADRAILIEHSENTEPLTVAKLLHQIVQQEQPKLILLGKQAIDDDCNQTGQMLAELCSYSQATYASKLSVGSNSLEVTREVDQGLETLEIDLPAIVTVDLRLNDPRYVKLPDIMKAKKKPLDVINPNDLKISMDPFFKVISVTAPPPRESGIKLSDAGELFDALKAKGLVD</sequence>
<dbReference type="EMBL" id="UINC01003329">
    <property type="protein sequence ID" value="SVA05353.1"/>
    <property type="molecule type" value="Genomic_DNA"/>
</dbReference>
<dbReference type="InterPro" id="IPR014729">
    <property type="entry name" value="Rossmann-like_a/b/a_fold"/>
</dbReference>
<gene>
    <name evidence="5" type="ORF">METZ01_LOCUS58207</name>
</gene>
<evidence type="ECO:0000313" key="5">
    <source>
        <dbReference type="EMBL" id="SVA05353.1"/>
    </source>
</evidence>
<dbReference type="GO" id="GO:0046395">
    <property type="term" value="P:carboxylic acid catabolic process"/>
    <property type="evidence" value="ECO:0007669"/>
    <property type="project" value="UniProtKB-ARBA"/>
</dbReference>
<dbReference type="InterPro" id="IPR014730">
    <property type="entry name" value="ETF_a/b_N"/>
</dbReference>
<dbReference type="GO" id="GO:0005739">
    <property type="term" value="C:mitochondrion"/>
    <property type="evidence" value="ECO:0007669"/>
    <property type="project" value="UniProtKB-ARBA"/>
</dbReference>
<protein>
    <recommendedName>
        <fullName evidence="4">Electron transfer flavoprotein alpha/beta-subunit N-terminal domain-containing protein</fullName>
    </recommendedName>
</protein>
<dbReference type="InterPro" id="IPR012255">
    <property type="entry name" value="ETF_b"/>
</dbReference>
<evidence type="ECO:0000256" key="1">
    <source>
        <dbReference type="ARBA" id="ARBA00007557"/>
    </source>
</evidence>
<evidence type="ECO:0000256" key="2">
    <source>
        <dbReference type="ARBA" id="ARBA00022448"/>
    </source>
</evidence>
<accession>A0A381SVK1</accession>